<sequence length="881" mass="96021">MFFISPTLMRLRVTSLTLCGLGAVVFAPVTFANKANVGVEPMLEEVLVTAQKRLENGQQVPIAMTVYSNADLHRMGASSLSDLGAATSGVETNNYNVTQPSYSIRGIATSDFTVGSDPAVGVYLDGVYVARGAGAELFTDDIARIEVLKGPQGTLFGRNTTGGAIHVTSNKPSQQAEQSLALSAGNYGLKRLSLVTNNALTDTAAYRVNVHSEVRDGYIQQYNGEALNNRDRQSANAGVLWQPNKKVELLLRANYGQLNQRSGTVYTTTQSVYQSGNSAEPFNLFGSVSLDGENKEERTTFGISSNLQLALGAVNFTSITAYRQVEASLANDEDGSSDNGHYFHSLNTDNNDYLSQELRLNGEFHRGSWLVGASYDVEHVDHLTHVTLNYNTLENFAIYTAILDDPNAFAGLGLDAGVLGLTDQSLPQARAEVVNRIRAQLQGAGVEGIAVSQFLTQQLLDQQDPFAGTLGAGPWGALYAIDAVGCPQNSVGEAADELGLEQAIFCGILPQVQNRLVGPAGQTLWPEQLRNTGRYQSSAIFTDVSFQASDALQFHAGLRYTVDHKKFTIQTGYDSANYFLTSSTAAGAQALPMGLAFFNNGVDLANTVIELDDTWNAVSGRFVTDYTISSTSMAYASIASGFKSGGFNSLSYGPDITPAFDAEEIVHYELGYKADWLDNRLRVNFAAFQYIYNNKQDLVLVGSPLPSYQIINNDSVGHGLEVDSYWLATHAWALSGNYSWLQTEIVRDLSTHYTQFDRTGQPQSTTPEHKINVGSLYRAQFGDHLFSWSVEYHWQAERVGTLPGENIAAQQRWNTRLVYRPPNSLQNSASNAPVWELALWVQNVFNAKSLGNYNGAGSAIGSHTVWPKPPRMFGLDFRITF</sequence>
<evidence type="ECO:0000256" key="5">
    <source>
        <dbReference type="ARBA" id="ARBA00022692"/>
    </source>
</evidence>
<proteinExistence type="inferred from homology"/>
<keyword evidence="7" id="KW-0406">Ion transport</keyword>
<evidence type="ECO:0000256" key="1">
    <source>
        <dbReference type="ARBA" id="ARBA00004571"/>
    </source>
</evidence>
<evidence type="ECO:0000256" key="2">
    <source>
        <dbReference type="ARBA" id="ARBA00022448"/>
    </source>
</evidence>
<evidence type="ECO:0000256" key="8">
    <source>
        <dbReference type="ARBA" id="ARBA00023077"/>
    </source>
</evidence>
<dbReference type="PANTHER" id="PTHR32552">
    <property type="entry name" value="FERRICHROME IRON RECEPTOR-RELATED"/>
    <property type="match status" value="1"/>
</dbReference>
<dbReference type="InterPro" id="IPR000531">
    <property type="entry name" value="Beta-barrel_TonB"/>
</dbReference>
<dbReference type="InterPro" id="IPR012910">
    <property type="entry name" value="Plug_dom"/>
</dbReference>
<dbReference type="PROSITE" id="PS52016">
    <property type="entry name" value="TONB_DEPENDENT_REC_3"/>
    <property type="match status" value="1"/>
</dbReference>
<keyword evidence="8 12" id="KW-0798">TonB box</keyword>
<keyword evidence="9 11" id="KW-0472">Membrane</keyword>
<dbReference type="GO" id="GO:0009279">
    <property type="term" value="C:cell outer membrane"/>
    <property type="evidence" value="ECO:0007669"/>
    <property type="project" value="UniProtKB-SubCell"/>
</dbReference>
<dbReference type="InterPro" id="IPR039426">
    <property type="entry name" value="TonB-dep_rcpt-like"/>
</dbReference>
<evidence type="ECO:0000256" key="9">
    <source>
        <dbReference type="ARBA" id="ARBA00023136"/>
    </source>
</evidence>
<evidence type="ECO:0000256" key="6">
    <source>
        <dbReference type="ARBA" id="ARBA00023004"/>
    </source>
</evidence>
<dbReference type="SUPFAM" id="SSF56935">
    <property type="entry name" value="Porins"/>
    <property type="match status" value="1"/>
</dbReference>
<evidence type="ECO:0000259" key="13">
    <source>
        <dbReference type="Pfam" id="PF00593"/>
    </source>
</evidence>
<dbReference type="GO" id="GO:0006826">
    <property type="term" value="P:iron ion transport"/>
    <property type="evidence" value="ECO:0007669"/>
    <property type="project" value="UniProtKB-KW"/>
</dbReference>
<comment type="subcellular location">
    <subcellularLocation>
        <location evidence="1 11">Cell outer membrane</location>
        <topology evidence="1 11">Multi-pass membrane protein</topology>
    </subcellularLocation>
</comment>
<reference evidence="15" key="1">
    <citation type="submission" date="2023-07" db="EMBL/GenBank/DDBJ databases">
        <title>Genome content predicts the carbon catabolic preferences of heterotrophic bacteria.</title>
        <authorList>
            <person name="Gralka M."/>
        </authorList>
    </citation>
    <scope>NUCLEOTIDE SEQUENCE</scope>
    <source>
        <strain evidence="15">I3M17_2</strain>
    </source>
</reference>
<keyword evidence="15" id="KW-0675">Receptor</keyword>
<evidence type="ECO:0000313" key="16">
    <source>
        <dbReference type="Proteomes" id="UP001169760"/>
    </source>
</evidence>
<organism evidence="15 16">
    <name type="scientific">Saccharophagus degradans</name>
    <dbReference type="NCBI Taxonomy" id="86304"/>
    <lineage>
        <taxon>Bacteria</taxon>
        <taxon>Pseudomonadati</taxon>
        <taxon>Pseudomonadota</taxon>
        <taxon>Gammaproteobacteria</taxon>
        <taxon>Cellvibrionales</taxon>
        <taxon>Cellvibrionaceae</taxon>
        <taxon>Saccharophagus</taxon>
    </lineage>
</organism>
<name>A0AAW7X1Y3_9GAMM</name>
<dbReference type="Pfam" id="PF07715">
    <property type="entry name" value="Plug"/>
    <property type="match status" value="1"/>
</dbReference>
<feature type="domain" description="TonB-dependent receptor plug" evidence="14">
    <location>
        <begin position="58"/>
        <end position="164"/>
    </location>
</feature>
<accession>A0AAW7X1Y3</accession>
<dbReference type="InterPro" id="IPR036942">
    <property type="entry name" value="Beta-barrel_TonB_sf"/>
</dbReference>
<gene>
    <name evidence="15" type="ORF">Q4521_04050</name>
</gene>
<evidence type="ECO:0000256" key="7">
    <source>
        <dbReference type="ARBA" id="ARBA00023065"/>
    </source>
</evidence>
<protein>
    <submittedName>
        <fullName evidence="15">TonB-dependent receptor</fullName>
    </submittedName>
</protein>
<keyword evidence="6" id="KW-0408">Iron</keyword>
<evidence type="ECO:0000256" key="10">
    <source>
        <dbReference type="ARBA" id="ARBA00023237"/>
    </source>
</evidence>
<feature type="domain" description="TonB-dependent receptor-like beta-barrel" evidence="13">
    <location>
        <begin position="332"/>
        <end position="844"/>
    </location>
</feature>
<dbReference type="Pfam" id="PF00593">
    <property type="entry name" value="TonB_dep_Rec_b-barrel"/>
    <property type="match status" value="1"/>
</dbReference>
<dbReference type="EMBL" id="JAUOPB010000002">
    <property type="protein sequence ID" value="MDO6421638.1"/>
    <property type="molecule type" value="Genomic_DNA"/>
</dbReference>
<evidence type="ECO:0000256" key="4">
    <source>
        <dbReference type="ARBA" id="ARBA00022496"/>
    </source>
</evidence>
<evidence type="ECO:0000259" key="14">
    <source>
        <dbReference type="Pfam" id="PF07715"/>
    </source>
</evidence>
<evidence type="ECO:0000256" key="12">
    <source>
        <dbReference type="RuleBase" id="RU003357"/>
    </source>
</evidence>
<dbReference type="Gene3D" id="2.40.170.20">
    <property type="entry name" value="TonB-dependent receptor, beta-barrel domain"/>
    <property type="match status" value="2"/>
</dbReference>
<dbReference type="RefSeq" id="WP_303491187.1">
    <property type="nucleotide sequence ID" value="NZ_JAUOPB010000002.1"/>
</dbReference>
<comment type="caution">
    <text evidence="15">The sequence shown here is derived from an EMBL/GenBank/DDBJ whole genome shotgun (WGS) entry which is preliminary data.</text>
</comment>
<dbReference type="PANTHER" id="PTHR32552:SF81">
    <property type="entry name" value="TONB-DEPENDENT OUTER MEMBRANE RECEPTOR"/>
    <property type="match status" value="1"/>
</dbReference>
<keyword evidence="10 11" id="KW-0998">Cell outer membrane</keyword>
<keyword evidence="4" id="KW-0410">Iron transport</keyword>
<evidence type="ECO:0000256" key="3">
    <source>
        <dbReference type="ARBA" id="ARBA00022452"/>
    </source>
</evidence>
<evidence type="ECO:0000256" key="11">
    <source>
        <dbReference type="PROSITE-ProRule" id="PRU01360"/>
    </source>
</evidence>
<evidence type="ECO:0000313" key="15">
    <source>
        <dbReference type="EMBL" id="MDO6421638.1"/>
    </source>
</evidence>
<dbReference type="Proteomes" id="UP001169760">
    <property type="component" value="Unassembled WGS sequence"/>
</dbReference>
<keyword evidence="3 11" id="KW-1134">Transmembrane beta strand</keyword>
<keyword evidence="2 11" id="KW-0813">Transport</keyword>
<keyword evidence="5 11" id="KW-0812">Transmembrane</keyword>
<comment type="similarity">
    <text evidence="11 12">Belongs to the TonB-dependent receptor family.</text>
</comment>
<dbReference type="AlphaFoldDB" id="A0AAW7X1Y3"/>